<keyword evidence="1" id="KW-1133">Transmembrane helix</keyword>
<dbReference type="GO" id="GO:0070072">
    <property type="term" value="P:vacuolar proton-transporting V-type ATPase complex assembly"/>
    <property type="evidence" value="ECO:0007669"/>
    <property type="project" value="InterPro"/>
</dbReference>
<dbReference type="InterPro" id="IPR013945">
    <property type="entry name" value="Pkr1"/>
</dbReference>
<proteinExistence type="predicted"/>
<name>A0A9P3FYZ2_9APHY</name>
<dbReference type="OrthoDB" id="9626941at2759"/>
<keyword evidence="3" id="KW-1185">Reference proteome</keyword>
<evidence type="ECO:0000313" key="3">
    <source>
        <dbReference type="Proteomes" id="UP000703269"/>
    </source>
</evidence>
<dbReference type="PANTHER" id="PTHR28251:SF1">
    <property type="entry name" value="V-TYPE ATPASE ASSEMBLY FACTOR PKR1"/>
    <property type="match status" value="1"/>
</dbReference>
<evidence type="ECO:0000313" key="2">
    <source>
        <dbReference type="EMBL" id="GJE84724.1"/>
    </source>
</evidence>
<keyword evidence="1" id="KW-0472">Membrane</keyword>
<dbReference type="GO" id="GO:0005789">
    <property type="term" value="C:endoplasmic reticulum membrane"/>
    <property type="evidence" value="ECO:0007669"/>
    <property type="project" value="TreeGrafter"/>
</dbReference>
<dbReference type="EMBL" id="BPQB01000001">
    <property type="protein sequence ID" value="GJE84724.1"/>
    <property type="molecule type" value="Genomic_DNA"/>
</dbReference>
<dbReference type="AlphaFoldDB" id="A0A9P3FYZ2"/>
<feature type="transmembrane region" description="Helical" evidence="1">
    <location>
        <begin position="66"/>
        <end position="84"/>
    </location>
</feature>
<comment type="caution">
    <text evidence="2">The sequence shown here is derived from an EMBL/GenBank/DDBJ whole genome shotgun (WGS) entry which is preliminary data.</text>
</comment>
<keyword evidence="1" id="KW-0812">Transmembrane</keyword>
<dbReference type="Proteomes" id="UP000703269">
    <property type="component" value="Unassembled WGS sequence"/>
</dbReference>
<dbReference type="Pfam" id="PF08636">
    <property type="entry name" value="Pkr1"/>
    <property type="match status" value="1"/>
</dbReference>
<dbReference type="PANTHER" id="PTHR28251">
    <property type="entry name" value="V-TYPE ATPASE ASSEMBLY FACTOR PKR1"/>
    <property type="match status" value="1"/>
</dbReference>
<feature type="transmembrane region" description="Helical" evidence="1">
    <location>
        <begin position="38"/>
        <end position="59"/>
    </location>
</feature>
<gene>
    <name evidence="2" type="ORF">PsYK624_008000</name>
</gene>
<organism evidence="2 3">
    <name type="scientific">Phanerochaete sordida</name>
    <dbReference type="NCBI Taxonomy" id="48140"/>
    <lineage>
        <taxon>Eukaryota</taxon>
        <taxon>Fungi</taxon>
        <taxon>Dikarya</taxon>
        <taxon>Basidiomycota</taxon>
        <taxon>Agaricomycotina</taxon>
        <taxon>Agaricomycetes</taxon>
        <taxon>Polyporales</taxon>
        <taxon>Phanerochaetaceae</taxon>
        <taxon>Phanerochaete</taxon>
    </lineage>
</organism>
<accession>A0A9P3FYZ2</accession>
<protein>
    <submittedName>
        <fullName evidence="2">Pkr1 domain-containing protein</fullName>
    </submittedName>
</protein>
<evidence type="ECO:0000256" key="1">
    <source>
        <dbReference type="SAM" id="Phobius"/>
    </source>
</evidence>
<sequence>MSSDVQPTPQLPHQQTVDTNAGLVSQLLTPGSSLHPTFLVVLDVAFAALLCVFLGLLAVTGGNIHILVLIVIEGCLYASVKWFVAELQRTVQPTEPTPDKKKEE</sequence>
<reference evidence="2 3" key="1">
    <citation type="submission" date="2021-08" db="EMBL/GenBank/DDBJ databases">
        <title>Draft Genome Sequence of Phanerochaete sordida strain YK-624.</title>
        <authorList>
            <person name="Mori T."/>
            <person name="Dohra H."/>
            <person name="Suzuki T."/>
            <person name="Kawagishi H."/>
            <person name="Hirai H."/>
        </authorList>
    </citation>
    <scope>NUCLEOTIDE SEQUENCE [LARGE SCALE GENOMIC DNA]</scope>
    <source>
        <strain evidence="2 3">YK-624</strain>
    </source>
</reference>